<comment type="caution">
    <text evidence="4">The sequence shown here is derived from an EMBL/GenBank/DDBJ whole genome shotgun (WGS) entry which is preliminary data.</text>
</comment>
<dbReference type="PRINTS" id="PR00081">
    <property type="entry name" value="GDHRDH"/>
</dbReference>
<gene>
    <name evidence="4" type="ORF">AB675_9194</name>
</gene>
<dbReference type="PROSITE" id="PS00061">
    <property type="entry name" value="ADH_SHORT"/>
    <property type="match status" value="1"/>
</dbReference>
<dbReference type="OrthoDB" id="498125at2759"/>
<dbReference type="AlphaFoldDB" id="A0A0N1P134"/>
<dbReference type="InterPro" id="IPR002347">
    <property type="entry name" value="SDR_fam"/>
</dbReference>
<dbReference type="SUPFAM" id="SSF51735">
    <property type="entry name" value="NAD(P)-binding Rossmann-fold domains"/>
    <property type="match status" value="1"/>
</dbReference>
<dbReference type="InterPro" id="IPR036291">
    <property type="entry name" value="NAD(P)-bd_dom_sf"/>
</dbReference>
<dbReference type="GeneID" id="28741586"/>
<dbReference type="PANTHER" id="PTHR24321">
    <property type="entry name" value="DEHYDROGENASES, SHORT CHAIN"/>
    <property type="match status" value="1"/>
</dbReference>
<dbReference type="PANTHER" id="PTHR24321:SF15">
    <property type="entry name" value="OXIDOREDUCTASE UCPA"/>
    <property type="match status" value="1"/>
</dbReference>
<keyword evidence="3" id="KW-0560">Oxidoreductase</keyword>
<keyword evidence="5" id="KW-1185">Reference proteome</keyword>
<sequence length="276" mass="29077">MALPEPPIYPDLKGKVVLVTGVGQQGDPEMWGNGAATARVFAQQGCKVFGCDINLPSAENTKKRIEAEGGEMTVVQANVTKTDEVKALVDAVMAKYGRIDVLVNNVGMSQPGGPADMSEEVWDAQMDVNLKSVYLCCHHILPIMEAQKSGAVVNLASIAAVRYIGKAQIGYSATKAAVIQFTKATALIYAKKGVRLNVILPGLIHTPLIGSLAEKYNNGDVEGLVKKRDSSVPMGKMGESHDVAYGACFLASQAARHITGQKLIIDGGVVGNASPG</sequence>
<comment type="similarity">
    <text evidence="1">Belongs to the short-chain dehydrogenases/reductases (SDR) family.</text>
</comment>
<evidence type="ECO:0000256" key="2">
    <source>
        <dbReference type="ARBA" id="ARBA00022857"/>
    </source>
</evidence>
<organism evidence="4 5">
    <name type="scientific">Cyphellophora attinorum</name>
    <dbReference type="NCBI Taxonomy" id="1664694"/>
    <lineage>
        <taxon>Eukaryota</taxon>
        <taxon>Fungi</taxon>
        <taxon>Dikarya</taxon>
        <taxon>Ascomycota</taxon>
        <taxon>Pezizomycotina</taxon>
        <taxon>Eurotiomycetes</taxon>
        <taxon>Chaetothyriomycetidae</taxon>
        <taxon>Chaetothyriales</taxon>
        <taxon>Cyphellophoraceae</taxon>
        <taxon>Cyphellophora</taxon>
    </lineage>
</organism>
<dbReference type="RefSeq" id="XP_018001393.1">
    <property type="nucleotide sequence ID" value="XM_018149706.1"/>
</dbReference>
<name>A0A0N1P134_9EURO</name>
<evidence type="ECO:0000256" key="1">
    <source>
        <dbReference type="ARBA" id="ARBA00006484"/>
    </source>
</evidence>
<protein>
    <submittedName>
        <fullName evidence="4">3-oxoacyl-[acyl-carrier-protein] FabG</fullName>
    </submittedName>
</protein>
<evidence type="ECO:0000313" key="5">
    <source>
        <dbReference type="Proteomes" id="UP000038010"/>
    </source>
</evidence>
<accession>A0A0N1P134</accession>
<dbReference type="CDD" id="cd05233">
    <property type="entry name" value="SDR_c"/>
    <property type="match status" value="1"/>
</dbReference>
<dbReference type="GO" id="GO:0016491">
    <property type="term" value="F:oxidoreductase activity"/>
    <property type="evidence" value="ECO:0007669"/>
    <property type="project" value="UniProtKB-KW"/>
</dbReference>
<dbReference type="EMBL" id="LFJN01000009">
    <property type="protein sequence ID" value="KPI41430.1"/>
    <property type="molecule type" value="Genomic_DNA"/>
</dbReference>
<dbReference type="STRING" id="1664694.A0A0N1P134"/>
<dbReference type="Pfam" id="PF13561">
    <property type="entry name" value="adh_short_C2"/>
    <property type="match status" value="1"/>
</dbReference>
<evidence type="ECO:0000256" key="3">
    <source>
        <dbReference type="ARBA" id="ARBA00023002"/>
    </source>
</evidence>
<dbReference type="Proteomes" id="UP000038010">
    <property type="component" value="Unassembled WGS sequence"/>
</dbReference>
<dbReference type="FunFam" id="3.40.50.720:FF:000084">
    <property type="entry name" value="Short-chain dehydrogenase reductase"/>
    <property type="match status" value="1"/>
</dbReference>
<dbReference type="InterPro" id="IPR020904">
    <property type="entry name" value="Sc_DH/Rdtase_CS"/>
</dbReference>
<reference evidence="4 5" key="1">
    <citation type="submission" date="2015-06" db="EMBL/GenBank/DDBJ databases">
        <title>Draft genome of the ant-associated black yeast Phialophora attae CBS 131958.</title>
        <authorList>
            <person name="Moreno L.F."/>
            <person name="Stielow B.J."/>
            <person name="de Hoog S."/>
            <person name="Vicente V.A."/>
            <person name="Weiss V.A."/>
            <person name="de Vries M."/>
            <person name="Cruz L.M."/>
            <person name="Souza E.M."/>
        </authorList>
    </citation>
    <scope>NUCLEOTIDE SEQUENCE [LARGE SCALE GENOMIC DNA]</scope>
    <source>
        <strain evidence="4 5">CBS 131958</strain>
    </source>
</reference>
<proteinExistence type="inferred from homology"/>
<keyword evidence="2" id="KW-0521">NADP</keyword>
<dbReference type="Gene3D" id="3.40.50.720">
    <property type="entry name" value="NAD(P)-binding Rossmann-like Domain"/>
    <property type="match status" value="1"/>
</dbReference>
<evidence type="ECO:0000313" key="4">
    <source>
        <dbReference type="EMBL" id="KPI41430.1"/>
    </source>
</evidence>
<dbReference type="VEuPathDB" id="FungiDB:AB675_9194"/>
<dbReference type="PRINTS" id="PR00080">
    <property type="entry name" value="SDRFAMILY"/>
</dbReference>